<dbReference type="RefSeq" id="WP_068564462.1">
    <property type="nucleotide sequence ID" value="NZ_FNLF01000002.1"/>
</dbReference>
<protein>
    <recommendedName>
        <fullName evidence="3">DUF2771 domain-containing protein</fullName>
    </recommendedName>
</protein>
<name>A0A1H1HB72_9ACTN</name>
<dbReference type="InterPro" id="IPR024495">
    <property type="entry name" value="DUF2771"/>
</dbReference>
<reference evidence="2" key="1">
    <citation type="submission" date="2016-10" db="EMBL/GenBank/DDBJ databases">
        <authorList>
            <person name="Varghese N."/>
            <person name="Submissions S."/>
        </authorList>
    </citation>
    <scope>NUCLEOTIDE SEQUENCE [LARGE SCALE GENOMIC DNA]</scope>
    <source>
        <strain evidence="2">DSM 44142</strain>
    </source>
</reference>
<dbReference type="Pfam" id="PF10969">
    <property type="entry name" value="DUF2771"/>
    <property type="match status" value="1"/>
</dbReference>
<dbReference type="AlphaFoldDB" id="A0A1H1HB72"/>
<keyword evidence="2" id="KW-1185">Reference proteome</keyword>
<dbReference type="STRING" id="47312.SAMN04489765_3990"/>
<evidence type="ECO:0008006" key="3">
    <source>
        <dbReference type="Google" id="ProtNLM"/>
    </source>
</evidence>
<sequence length="180" mass="19644">MIKPSPKLLVAGAAFLVAAAVLLAYAVVAGLEKRDEPKPRPTLQATVGDRMLDVGPMQFCTNVQAAECDVPQRPVKLPVEFGQAIVISLPEYISERPWFLTIQRYDTRRGEATLETITHVDPAEATLVLKSTEQLFVTAVEINVPSQYQDAQGNLIAQAVWGIDTLAESVAKDYALVQKP</sequence>
<proteinExistence type="predicted"/>
<accession>A0A1H1HB72</accession>
<gene>
    <name evidence="1" type="ORF">SAMN04489765_3990</name>
</gene>
<dbReference type="OrthoDB" id="4772953at2"/>
<dbReference type="Proteomes" id="UP000183053">
    <property type="component" value="Unassembled WGS sequence"/>
</dbReference>
<evidence type="ECO:0000313" key="1">
    <source>
        <dbReference type="EMBL" id="SDR22619.1"/>
    </source>
</evidence>
<dbReference type="EMBL" id="FNLF01000002">
    <property type="protein sequence ID" value="SDR22619.1"/>
    <property type="molecule type" value="Genomic_DNA"/>
</dbReference>
<evidence type="ECO:0000313" key="2">
    <source>
        <dbReference type="Proteomes" id="UP000183053"/>
    </source>
</evidence>
<organism evidence="1 2">
    <name type="scientific">Tsukamurella pulmonis</name>
    <dbReference type="NCBI Taxonomy" id="47312"/>
    <lineage>
        <taxon>Bacteria</taxon>
        <taxon>Bacillati</taxon>
        <taxon>Actinomycetota</taxon>
        <taxon>Actinomycetes</taxon>
        <taxon>Mycobacteriales</taxon>
        <taxon>Tsukamurellaceae</taxon>
        <taxon>Tsukamurella</taxon>
    </lineage>
</organism>